<feature type="compositionally biased region" description="Polar residues" evidence="1">
    <location>
        <begin position="535"/>
        <end position="544"/>
    </location>
</feature>
<feature type="region of interest" description="Disordered" evidence="1">
    <location>
        <begin position="502"/>
        <end position="570"/>
    </location>
</feature>
<comment type="caution">
    <text evidence="2">The sequence shown here is derived from an EMBL/GenBank/DDBJ whole genome shotgun (WGS) entry which is preliminary data.</text>
</comment>
<feature type="region of interest" description="Disordered" evidence="1">
    <location>
        <begin position="93"/>
        <end position="112"/>
    </location>
</feature>
<name>A0A9P6RUY8_9FUNG</name>
<dbReference type="OrthoDB" id="2448907at2759"/>
<feature type="compositionally biased region" description="Acidic residues" evidence="1">
    <location>
        <begin position="189"/>
        <end position="200"/>
    </location>
</feature>
<reference evidence="2" key="1">
    <citation type="journal article" date="2020" name="Fungal Divers.">
        <title>Resolving the Mortierellaceae phylogeny through synthesis of multi-gene phylogenetics and phylogenomics.</title>
        <authorList>
            <person name="Vandepol N."/>
            <person name="Liber J."/>
            <person name="Desiro A."/>
            <person name="Na H."/>
            <person name="Kennedy M."/>
            <person name="Barry K."/>
            <person name="Grigoriev I.V."/>
            <person name="Miller A.N."/>
            <person name="O'Donnell K."/>
            <person name="Stajich J.E."/>
            <person name="Bonito G."/>
        </authorList>
    </citation>
    <scope>NUCLEOTIDE SEQUENCE</scope>
    <source>
        <strain evidence="2">REB-010B</strain>
    </source>
</reference>
<protein>
    <submittedName>
        <fullName evidence="2">Uncharacterized protein</fullName>
    </submittedName>
</protein>
<proteinExistence type="predicted"/>
<accession>A0A9P6RUY8</accession>
<feature type="compositionally biased region" description="Basic and acidic residues" evidence="1">
    <location>
        <begin position="560"/>
        <end position="570"/>
    </location>
</feature>
<feature type="compositionally biased region" description="Polar residues" evidence="1">
    <location>
        <begin position="19"/>
        <end position="31"/>
    </location>
</feature>
<organism evidence="2 3">
    <name type="scientific">Dissophora globulifera</name>
    <dbReference type="NCBI Taxonomy" id="979702"/>
    <lineage>
        <taxon>Eukaryota</taxon>
        <taxon>Fungi</taxon>
        <taxon>Fungi incertae sedis</taxon>
        <taxon>Mucoromycota</taxon>
        <taxon>Mortierellomycotina</taxon>
        <taxon>Mortierellomycetes</taxon>
        <taxon>Mortierellales</taxon>
        <taxon>Mortierellaceae</taxon>
        <taxon>Dissophora</taxon>
    </lineage>
</organism>
<gene>
    <name evidence="2" type="ORF">BGZ99_007096</name>
</gene>
<feature type="compositionally biased region" description="Polar residues" evidence="1">
    <location>
        <begin position="1"/>
        <end position="11"/>
    </location>
</feature>
<dbReference type="AlphaFoldDB" id="A0A9P6RUY8"/>
<dbReference type="Proteomes" id="UP000738325">
    <property type="component" value="Unassembled WGS sequence"/>
</dbReference>
<feature type="compositionally biased region" description="Polar residues" evidence="1">
    <location>
        <begin position="502"/>
        <end position="514"/>
    </location>
</feature>
<feature type="region of interest" description="Disordered" evidence="1">
    <location>
        <begin position="1"/>
        <end position="78"/>
    </location>
</feature>
<feature type="compositionally biased region" description="Basic residues" evidence="1">
    <location>
        <begin position="97"/>
        <end position="111"/>
    </location>
</feature>
<keyword evidence="3" id="KW-1185">Reference proteome</keyword>
<evidence type="ECO:0000256" key="1">
    <source>
        <dbReference type="SAM" id="MobiDB-lite"/>
    </source>
</evidence>
<sequence>MLHQFDTSAIAQHQQQQQPDNDSNNTSSNYEQRIYLDQSHKTQHSGSQGPGFVQERYGGSCNAGHLHPTNYPLPEPSSPLMLSPTILPSQAQELHPHQHLHHPHPQPHHQRSGFQLQLQQQLQQQHELRLQELEELTRREPSVVVEAGFHRKRSLSVPLLFTLGQNQQGHGVDSLEVQSSTRAKGNGDQDMEMDDADDESSATKDAVSSNSSSSSRIGGVDQYSNGVVVNYGDLKLPRESFLATLPRSHRHRIYAGAGIHSMNQHSHHNHHPHHYTLRHHIHYNPFTYRKFPPYKYWAASAQRDYHLATIGVVGIGRANSTDVERGLTVTESRAGSGPPPGAGGDLVLRGSVSNGGVNKSVYRSRLPVHLRHMTSRINRRAAICVNPFQGVDTSLEKRYQGHQEGTHGRQQEEQHQDDLAGPLLSSLGMEDLSISGVSSMSTPLPAIPGSTADLALPSTSSSGSSGMRRGLSDWKRATAHSHGMGEVEQRSGMVMRIASNDLVTPQSSTFSPSSGGRGSERHWRSQRGGLANLLQAKQSSATRPGSSGVAGGSGSSTVDRLVEEMNKWSV</sequence>
<feature type="region of interest" description="Disordered" evidence="1">
    <location>
        <begin position="168"/>
        <end position="219"/>
    </location>
</feature>
<feature type="region of interest" description="Disordered" evidence="1">
    <location>
        <begin position="330"/>
        <end position="350"/>
    </location>
</feature>
<evidence type="ECO:0000313" key="3">
    <source>
        <dbReference type="Proteomes" id="UP000738325"/>
    </source>
</evidence>
<evidence type="ECO:0000313" key="2">
    <source>
        <dbReference type="EMBL" id="KAG0330235.1"/>
    </source>
</evidence>
<dbReference type="EMBL" id="JAAAIP010000005">
    <property type="protein sequence ID" value="KAG0330235.1"/>
    <property type="molecule type" value="Genomic_DNA"/>
</dbReference>